<gene>
    <name evidence="2" type="ORF">FR698_12350</name>
</gene>
<evidence type="ECO:0000259" key="1">
    <source>
        <dbReference type="Pfam" id="PF13529"/>
    </source>
</evidence>
<dbReference type="RefSeq" id="WP_147800506.1">
    <property type="nucleotide sequence ID" value="NZ_VPFL01000018.1"/>
</dbReference>
<dbReference type="SMART" id="SM00028">
    <property type="entry name" value="TPR"/>
    <property type="match status" value="2"/>
</dbReference>
<dbReference type="SUPFAM" id="SSF48452">
    <property type="entry name" value="TPR-like"/>
    <property type="match status" value="1"/>
</dbReference>
<dbReference type="Pfam" id="PF13432">
    <property type="entry name" value="TPR_16"/>
    <property type="match status" value="1"/>
</dbReference>
<protein>
    <submittedName>
        <fullName evidence="2">Tetratricopeptide repeat protein</fullName>
    </submittedName>
</protein>
<dbReference type="Proteomes" id="UP000321201">
    <property type="component" value="Unassembled WGS sequence"/>
</dbReference>
<accession>A0A5C7EQX9</accession>
<dbReference type="InterPro" id="IPR011990">
    <property type="entry name" value="TPR-like_helical_dom_sf"/>
</dbReference>
<dbReference type="NCBIfam" id="NF033920">
    <property type="entry name" value="C39_PA2778_fam"/>
    <property type="match status" value="1"/>
</dbReference>
<dbReference type="Gene3D" id="1.25.40.10">
    <property type="entry name" value="Tetratricopeptide repeat domain"/>
    <property type="match status" value="1"/>
</dbReference>
<dbReference type="InterPro" id="IPR019734">
    <property type="entry name" value="TPR_rpt"/>
</dbReference>
<name>A0A5C7EQX9_9PROT</name>
<feature type="domain" description="Peptidase C39-like" evidence="1">
    <location>
        <begin position="35"/>
        <end position="143"/>
    </location>
</feature>
<evidence type="ECO:0000313" key="3">
    <source>
        <dbReference type="Proteomes" id="UP000321201"/>
    </source>
</evidence>
<dbReference type="AlphaFoldDB" id="A0A5C7EQX9"/>
<proteinExistence type="predicted"/>
<keyword evidence="3" id="KW-1185">Reference proteome</keyword>
<comment type="caution">
    <text evidence="2">The sequence shown here is derived from an EMBL/GenBank/DDBJ whole genome shotgun (WGS) entry which is preliminary data.</text>
</comment>
<dbReference type="InterPro" id="IPR039563">
    <property type="entry name" value="Peptidase_C39_single_dom"/>
</dbReference>
<evidence type="ECO:0000313" key="2">
    <source>
        <dbReference type="EMBL" id="TXF10985.1"/>
    </source>
</evidence>
<organism evidence="2 3">
    <name type="scientific">Pelomicrobium methylotrophicum</name>
    <dbReference type="NCBI Taxonomy" id="2602750"/>
    <lineage>
        <taxon>Bacteria</taxon>
        <taxon>Pseudomonadati</taxon>
        <taxon>Pseudomonadota</taxon>
        <taxon>Hydrogenophilia</taxon>
        <taxon>Hydrogenophilia incertae sedis</taxon>
        <taxon>Pelomicrobium</taxon>
    </lineage>
</organism>
<reference evidence="2 3" key="1">
    <citation type="submission" date="2019-08" db="EMBL/GenBank/DDBJ databases">
        <title>Pelomicrobium methylotrophicum gen. nov., sp. nov. a moderately thermophilic, facultatively anaerobic, lithoautotrophic and methylotrophic bacterium isolated from a terrestrial mud volcano.</title>
        <authorList>
            <person name="Slobodkina G.B."/>
            <person name="Merkel A.Y."/>
            <person name="Slobodkin A.I."/>
        </authorList>
    </citation>
    <scope>NUCLEOTIDE SEQUENCE [LARGE SCALE GENOMIC DNA]</scope>
    <source>
        <strain evidence="2 3">SM250</strain>
    </source>
</reference>
<sequence length="302" mass="32839">MLFLAHLLAGCAAPQTAALREARPADLPARAELTSVPFYPQERYQCGPAALATALVHAGVETSAERLVPLVYLPARQGSLQAEMLAATRRHGLIAYPLAPRIEDVLREVAAGTPVVVLQNLALDPWPRWHYAVVVGYDQSREEIVLRSGTTRRLVMTWSAFERTWARSRHWAMVAVPPDRLPATAEEERYVAAALALEGVDPSAAHRAYATALERWPRNLAARIGLGNTAYAQGDLLAAEAAYRQATRDHPQSADAWNNLAQALVELGRKSEALAAAQRAVALGGPRLPRYRATLQAIDSAP</sequence>
<dbReference type="CDD" id="cd02549">
    <property type="entry name" value="Peptidase_C39A"/>
    <property type="match status" value="1"/>
</dbReference>
<dbReference type="InterPro" id="IPR039564">
    <property type="entry name" value="Peptidase_C39-like"/>
</dbReference>
<dbReference type="EMBL" id="VPFL01000018">
    <property type="protein sequence ID" value="TXF10985.1"/>
    <property type="molecule type" value="Genomic_DNA"/>
</dbReference>
<dbReference type="OrthoDB" id="9814129at2"/>
<dbReference type="Pfam" id="PF13529">
    <property type="entry name" value="Peptidase_C39_2"/>
    <property type="match status" value="1"/>
</dbReference>
<dbReference type="InParanoid" id="A0A5C7EQX9"/>
<dbReference type="Gene3D" id="3.90.70.10">
    <property type="entry name" value="Cysteine proteinases"/>
    <property type="match status" value="1"/>
</dbReference>